<evidence type="ECO:0000256" key="1">
    <source>
        <dbReference type="ARBA" id="ARBA00022729"/>
    </source>
</evidence>
<dbReference type="AlphaFoldDB" id="A0A7M7N7E2"/>
<evidence type="ECO:0000256" key="6">
    <source>
        <dbReference type="SAM" id="Phobius"/>
    </source>
</evidence>
<dbReference type="Gene3D" id="3.10.250.10">
    <property type="entry name" value="SRCR-like domain"/>
    <property type="match status" value="1"/>
</dbReference>
<evidence type="ECO:0000313" key="9">
    <source>
        <dbReference type="EnsemblMetazoa" id="XP_030832240"/>
    </source>
</evidence>
<name>A0A7M7N7E2_STRPU</name>
<protein>
    <recommendedName>
        <fullName evidence="8">SRCR domain-containing protein</fullName>
    </recommendedName>
</protein>
<dbReference type="KEGG" id="spu:105437555"/>
<feature type="domain" description="SRCR" evidence="8">
    <location>
        <begin position="38"/>
        <end position="139"/>
    </location>
</feature>
<keyword evidence="4" id="KW-0325">Glycoprotein</keyword>
<feature type="signal peptide" evidence="7">
    <location>
        <begin position="1"/>
        <end position="31"/>
    </location>
</feature>
<keyword evidence="6" id="KW-0472">Membrane</keyword>
<keyword evidence="6" id="KW-0812">Transmembrane</keyword>
<feature type="disulfide bond" evidence="5">
    <location>
        <begin position="108"/>
        <end position="118"/>
    </location>
</feature>
<dbReference type="EnsemblMetazoa" id="XM_030976380">
    <property type="protein sequence ID" value="XP_030832240"/>
    <property type="gene ID" value="LOC105437555"/>
</dbReference>
<evidence type="ECO:0000256" key="3">
    <source>
        <dbReference type="ARBA" id="ARBA00023157"/>
    </source>
</evidence>
<dbReference type="SMART" id="SM00202">
    <property type="entry name" value="SR"/>
    <property type="match status" value="1"/>
</dbReference>
<organism evidence="9 10">
    <name type="scientific">Strongylocentrotus purpuratus</name>
    <name type="common">Purple sea urchin</name>
    <dbReference type="NCBI Taxonomy" id="7668"/>
    <lineage>
        <taxon>Eukaryota</taxon>
        <taxon>Metazoa</taxon>
        <taxon>Echinodermata</taxon>
        <taxon>Eleutherozoa</taxon>
        <taxon>Echinozoa</taxon>
        <taxon>Echinoidea</taxon>
        <taxon>Euechinoidea</taxon>
        <taxon>Echinacea</taxon>
        <taxon>Camarodonta</taxon>
        <taxon>Echinidea</taxon>
        <taxon>Strongylocentrotidae</taxon>
        <taxon>Strongylocentrotus</taxon>
    </lineage>
</organism>
<reference evidence="10" key="1">
    <citation type="submission" date="2015-02" db="EMBL/GenBank/DDBJ databases">
        <title>Genome sequencing for Strongylocentrotus purpuratus.</title>
        <authorList>
            <person name="Murali S."/>
            <person name="Liu Y."/>
            <person name="Vee V."/>
            <person name="English A."/>
            <person name="Wang M."/>
            <person name="Skinner E."/>
            <person name="Han Y."/>
            <person name="Muzny D.M."/>
            <person name="Worley K.C."/>
            <person name="Gibbs R.A."/>
        </authorList>
    </citation>
    <scope>NUCLEOTIDE SEQUENCE</scope>
</reference>
<feature type="chain" id="PRO_5029624822" description="SRCR domain-containing protein" evidence="7">
    <location>
        <begin position="32"/>
        <end position="206"/>
    </location>
</feature>
<dbReference type="InParanoid" id="A0A7M7N7E2"/>
<sequence length="206" mass="23073">MATLGLGKLVWSRKLWISCLFVLFFPNFIRCDEREGDIRLVDGNSSNEGRVEIFYNGLWGTICDDSWDDLDAMVVCRQLGYSDIVVVARSGGTYGQGSDPIYLDDVGCSGNESRLTDCSNGGWGNHNCGHSDDAAVQCEDKLRAMSSERYRSKVDKYLRFKIIAGSVGALFFILVCGYCFARRSKTSPSSRRVIRVREALEFEIEI</sequence>
<dbReference type="GeneID" id="105437555"/>
<keyword evidence="1 7" id="KW-0732">Signal</keyword>
<keyword evidence="2" id="KW-0677">Repeat</keyword>
<dbReference type="Proteomes" id="UP000007110">
    <property type="component" value="Unassembled WGS sequence"/>
</dbReference>
<evidence type="ECO:0000259" key="8">
    <source>
        <dbReference type="PROSITE" id="PS50287"/>
    </source>
</evidence>
<dbReference type="RefSeq" id="XP_030832240.1">
    <property type="nucleotide sequence ID" value="XM_030976380.1"/>
</dbReference>
<evidence type="ECO:0000256" key="7">
    <source>
        <dbReference type="SAM" id="SignalP"/>
    </source>
</evidence>
<dbReference type="PROSITE" id="PS50287">
    <property type="entry name" value="SRCR_2"/>
    <property type="match status" value="1"/>
</dbReference>
<reference evidence="9" key="2">
    <citation type="submission" date="2021-01" db="UniProtKB">
        <authorList>
            <consortium name="EnsemblMetazoa"/>
        </authorList>
    </citation>
    <scope>IDENTIFICATION</scope>
</reference>
<keyword evidence="6" id="KW-1133">Transmembrane helix</keyword>
<dbReference type="GO" id="GO:0016020">
    <property type="term" value="C:membrane"/>
    <property type="evidence" value="ECO:0007669"/>
    <property type="project" value="InterPro"/>
</dbReference>
<dbReference type="OrthoDB" id="536948at2759"/>
<keyword evidence="3 5" id="KW-1015">Disulfide bond</keyword>
<evidence type="ECO:0000256" key="2">
    <source>
        <dbReference type="ARBA" id="ARBA00022737"/>
    </source>
</evidence>
<dbReference type="InterPro" id="IPR036772">
    <property type="entry name" value="SRCR-like_dom_sf"/>
</dbReference>
<dbReference type="PROSITE" id="PS00420">
    <property type="entry name" value="SRCR_1"/>
    <property type="match status" value="1"/>
</dbReference>
<feature type="transmembrane region" description="Helical" evidence="6">
    <location>
        <begin position="162"/>
        <end position="181"/>
    </location>
</feature>
<comment type="caution">
    <text evidence="5">Lacks conserved residue(s) required for the propagation of feature annotation.</text>
</comment>
<dbReference type="SUPFAM" id="SSF56487">
    <property type="entry name" value="SRCR-like"/>
    <property type="match status" value="1"/>
</dbReference>
<evidence type="ECO:0000256" key="5">
    <source>
        <dbReference type="PROSITE-ProRule" id="PRU00196"/>
    </source>
</evidence>
<accession>A0A7M7N7E2</accession>
<dbReference type="PRINTS" id="PR00258">
    <property type="entry name" value="SPERACTRCPTR"/>
</dbReference>
<dbReference type="FunFam" id="3.10.250.10:FF:000006">
    <property type="entry name" value="neurotrypsin isoform X2"/>
    <property type="match status" value="1"/>
</dbReference>
<dbReference type="Pfam" id="PF00530">
    <property type="entry name" value="SRCR"/>
    <property type="match status" value="1"/>
</dbReference>
<keyword evidence="10" id="KW-1185">Reference proteome</keyword>
<dbReference type="InterPro" id="IPR001190">
    <property type="entry name" value="SRCR"/>
</dbReference>
<proteinExistence type="predicted"/>
<evidence type="ECO:0000313" key="10">
    <source>
        <dbReference type="Proteomes" id="UP000007110"/>
    </source>
</evidence>
<dbReference type="PANTHER" id="PTHR48071">
    <property type="entry name" value="SRCR DOMAIN-CONTAINING PROTEIN"/>
    <property type="match status" value="1"/>
</dbReference>
<evidence type="ECO:0000256" key="4">
    <source>
        <dbReference type="ARBA" id="ARBA00023180"/>
    </source>
</evidence>
<dbReference type="PANTHER" id="PTHR48071:SF28">
    <property type="entry name" value="SRCR DOMAIN-CONTAINING PROTEIN"/>
    <property type="match status" value="1"/>
</dbReference>